<protein>
    <recommendedName>
        <fullName evidence="1">KANL3/Tex30 alpha/beta hydrolase-like domain-containing protein</fullName>
    </recommendedName>
</protein>
<sequence length="210" mass="24123">MNKEIIKVSSFWGEELENLLISQNSDILTIILPGMGYTKDKPLLNFASKLSITRGYDVFFIEYGFQVVNKSLNINNNDEVSYLLKETIESIQCVLKKTYKKIIFIGKSIGTVIATKISDKFNEFDQIHILLTPVDATYINKVKYKTLVITGTEDPMINKIYIDKMMEDKNIRLVTIERGNHSLECSNVFMSIDMIKQAIQEVDNFLINNM</sequence>
<keyword evidence="3" id="KW-1185">Reference proteome</keyword>
<feature type="domain" description="KANL3/Tex30 alpha/beta hydrolase-like" evidence="1">
    <location>
        <begin position="34"/>
        <end position="187"/>
    </location>
</feature>
<name>W6S2P2_9CLOT</name>
<dbReference type="KEGG" id="clt:CM240_3057"/>
<evidence type="ECO:0000259" key="1">
    <source>
        <dbReference type="Pfam" id="PF20408"/>
    </source>
</evidence>
<dbReference type="InterPro" id="IPR017018">
    <property type="entry name" value="UCP033634"/>
</dbReference>
<gene>
    <name evidence="2" type="ORF">CM240_3057</name>
</gene>
<dbReference type="PIRSF" id="PIRSF033634">
    <property type="entry name" value="UCP033634"/>
    <property type="match status" value="1"/>
</dbReference>
<dbReference type="HOGENOM" id="CLU_111932_0_0_9"/>
<dbReference type="RefSeq" id="WP_044040319.1">
    <property type="nucleotide sequence ID" value="NZ_HG917869.1"/>
</dbReference>
<dbReference type="Gene3D" id="3.40.50.1820">
    <property type="entry name" value="alpha/beta hydrolase"/>
    <property type="match status" value="1"/>
</dbReference>
<dbReference type="OrthoDB" id="1908495at2"/>
<reference evidence="2 3" key="1">
    <citation type="submission" date="2013-11" db="EMBL/GenBank/DDBJ databases">
        <title>Complete genome sequence of Clostridum sp. M2/40.</title>
        <authorList>
            <person name="Wibberg D."/>
            <person name="Puehler A."/>
            <person name="Schlueter A."/>
        </authorList>
    </citation>
    <scope>NUCLEOTIDE SEQUENCE [LARGE SCALE GENOMIC DNA]</scope>
    <source>
        <strain evidence="3">M2/40</strain>
    </source>
</reference>
<dbReference type="Pfam" id="PF20408">
    <property type="entry name" value="Abhydrolase_11"/>
    <property type="match status" value="1"/>
</dbReference>
<dbReference type="PATRIC" id="fig|1216932.3.peg.3023"/>
<organism evidence="2 3">
    <name type="scientific">Clostridium bornimense</name>
    <dbReference type="NCBI Taxonomy" id="1216932"/>
    <lineage>
        <taxon>Bacteria</taxon>
        <taxon>Bacillati</taxon>
        <taxon>Bacillota</taxon>
        <taxon>Clostridia</taxon>
        <taxon>Eubacteriales</taxon>
        <taxon>Clostridiaceae</taxon>
        <taxon>Clostridium</taxon>
    </lineage>
</organism>
<dbReference type="InterPro" id="IPR046879">
    <property type="entry name" value="KANL3/Tex30_Abhydrolase"/>
</dbReference>
<dbReference type="STRING" id="1216932.CM240_3057"/>
<dbReference type="InterPro" id="IPR029058">
    <property type="entry name" value="AB_hydrolase_fold"/>
</dbReference>
<proteinExistence type="predicted"/>
<evidence type="ECO:0000313" key="2">
    <source>
        <dbReference type="EMBL" id="CDM70174.1"/>
    </source>
</evidence>
<dbReference type="ESTHER" id="9clot-w6s2p2">
    <property type="family name" value="UCP033634"/>
</dbReference>
<dbReference type="AlphaFoldDB" id="W6S2P2"/>
<dbReference type="EMBL" id="HG917869">
    <property type="protein sequence ID" value="CDM70174.1"/>
    <property type="molecule type" value="Genomic_DNA"/>
</dbReference>
<dbReference type="SUPFAM" id="SSF53474">
    <property type="entry name" value="alpha/beta-Hydrolases"/>
    <property type="match status" value="1"/>
</dbReference>
<accession>W6S2P2</accession>
<dbReference type="Proteomes" id="UP000019426">
    <property type="component" value="Chromosome M2/40_rep2"/>
</dbReference>
<dbReference type="eggNOG" id="COG0400">
    <property type="taxonomic scope" value="Bacteria"/>
</dbReference>
<evidence type="ECO:0000313" key="3">
    <source>
        <dbReference type="Proteomes" id="UP000019426"/>
    </source>
</evidence>